<evidence type="ECO:0000313" key="8">
    <source>
        <dbReference type="EMBL" id="GIG43374.1"/>
    </source>
</evidence>
<keyword evidence="2 6" id="KW-0812">Transmembrane</keyword>
<dbReference type="PROSITE" id="PS51012">
    <property type="entry name" value="ABC_TM2"/>
    <property type="match status" value="1"/>
</dbReference>
<accession>A0A919U5K3</accession>
<gene>
    <name evidence="8" type="ORF">Dsi01nite_014150</name>
</gene>
<keyword evidence="4 6" id="KW-0472">Membrane</keyword>
<evidence type="ECO:0000256" key="6">
    <source>
        <dbReference type="RuleBase" id="RU361157"/>
    </source>
</evidence>
<feature type="transmembrane region" description="Helical" evidence="6">
    <location>
        <begin position="227"/>
        <end position="248"/>
    </location>
</feature>
<proteinExistence type="inferred from homology"/>
<evidence type="ECO:0000259" key="7">
    <source>
        <dbReference type="PROSITE" id="PS51012"/>
    </source>
</evidence>
<evidence type="ECO:0000256" key="2">
    <source>
        <dbReference type="ARBA" id="ARBA00022692"/>
    </source>
</evidence>
<comment type="subcellular location">
    <subcellularLocation>
        <location evidence="6">Cell membrane</location>
        <topology evidence="6">Multi-pass membrane protein</topology>
    </subcellularLocation>
    <subcellularLocation>
        <location evidence="1">Membrane</location>
        <topology evidence="1">Multi-pass membrane protein</topology>
    </subcellularLocation>
</comment>
<feature type="transmembrane region" description="Helical" evidence="6">
    <location>
        <begin position="21"/>
        <end position="44"/>
    </location>
</feature>
<dbReference type="AlphaFoldDB" id="A0A919U5K3"/>
<comment type="caution">
    <text evidence="8">The sequence shown here is derived from an EMBL/GenBank/DDBJ whole genome shotgun (WGS) entry which is preliminary data.</text>
</comment>
<feature type="domain" description="ABC transmembrane type-2" evidence="7">
    <location>
        <begin position="20"/>
        <end position="248"/>
    </location>
</feature>
<evidence type="ECO:0000313" key="9">
    <source>
        <dbReference type="Proteomes" id="UP000660611"/>
    </source>
</evidence>
<dbReference type="PRINTS" id="PR00164">
    <property type="entry name" value="ABC2TRNSPORT"/>
</dbReference>
<dbReference type="GO" id="GO:0046677">
    <property type="term" value="P:response to antibiotic"/>
    <property type="evidence" value="ECO:0007669"/>
    <property type="project" value="UniProtKB-KW"/>
</dbReference>
<comment type="similarity">
    <text evidence="6">Belongs to the ABC-2 integral membrane protein family.</text>
</comment>
<feature type="transmembrane region" description="Helical" evidence="6">
    <location>
        <begin position="133"/>
        <end position="155"/>
    </location>
</feature>
<dbReference type="InterPro" id="IPR013525">
    <property type="entry name" value="ABC2_TM"/>
</dbReference>
<name>A0A919U5K3_9ACTN</name>
<feature type="transmembrane region" description="Helical" evidence="6">
    <location>
        <begin position="100"/>
        <end position="127"/>
    </location>
</feature>
<dbReference type="PANTHER" id="PTHR43229">
    <property type="entry name" value="NODULATION PROTEIN J"/>
    <property type="match status" value="1"/>
</dbReference>
<reference evidence="8" key="1">
    <citation type="submission" date="2021-01" db="EMBL/GenBank/DDBJ databases">
        <title>Whole genome shotgun sequence of Dactylosporangium siamense NBRC 106093.</title>
        <authorList>
            <person name="Komaki H."/>
            <person name="Tamura T."/>
        </authorList>
    </citation>
    <scope>NUCLEOTIDE SEQUENCE</scope>
    <source>
        <strain evidence="8">NBRC 106093</strain>
    </source>
</reference>
<dbReference type="EMBL" id="BONQ01000024">
    <property type="protein sequence ID" value="GIG43374.1"/>
    <property type="molecule type" value="Genomic_DNA"/>
</dbReference>
<evidence type="ECO:0000256" key="1">
    <source>
        <dbReference type="ARBA" id="ARBA00004141"/>
    </source>
</evidence>
<keyword evidence="9" id="KW-1185">Reference proteome</keyword>
<dbReference type="GO" id="GO:0043190">
    <property type="term" value="C:ATP-binding cassette (ABC) transporter complex"/>
    <property type="evidence" value="ECO:0007669"/>
    <property type="project" value="InterPro"/>
</dbReference>
<dbReference type="PIRSF" id="PIRSF006648">
    <property type="entry name" value="DrrB"/>
    <property type="match status" value="1"/>
</dbReference>
<keyword evidence="3 6" id="KW-1133">Transmembrane helix</keyword>
<protein>
    <recommendedName>
        <fullName evidence="6">Transport permease protein</fullName>
    </recommendedName>
</protein>
<dbReference type="InterPro" id="IPR000412">
    <property type="entry name" value="ABC_2_transport"/>
</dbReference>
<evidence type="ECO:0000256" key="3">
    <source>
        <dbReference type="ARBA" id="ARBA00022989"/>
    </source>
</evidence>
<evidence type="ECO:0000256" key="4">
    <source>
        <dbReference type="ARBA" id="ARBA00023136"/>
    </source>
</evidence>
<dbReference type="RefSeq" id="WP_203845245.1">
    <property type="nucleotide sequence ID" value="NZ_BAAAVW010000004.1"/>
</dbReference>
<keyword evidence="6" id="KW-1003">Cell membrane</keyword>
<dbReference type="GO" id="GO:0140359">
    <property type="term" value="F:ABC-type transporter activity"/>
    <property type="evidence" value="ECO:0007669"/>
    <property type="project" value="InterPro"/>
</dbReference>
<dbReference type="PANTHER" id="PTHR43229:SF6">
    <property type="entry name" value="ABC-TYPE MULTIDRUG TRANSPORT SYSTEM, PERMEASE COMPONENT"/>
    <property type="match status" value="1"/>
</dbReference>
<organism evidence="8 9">
    <name type="scientific">Dactylosporangium siamense</name>
    <dbReference type="NCBI Taxonomy" id="685454"/>
    <lineage>
        <taxon>Bacteria</taxon>
        <taxon>Bacillati</taxon>
        <taxon>Actinomycetota</taxon>
        <taxon>Actinomycetes</taxon>
        <taxon>Micromonosporales</taxon>
        <taxon>Micromonosporaceae</taxon>
        <taxon>Dactylosporangium</taxon>
    </lineage>
</organism>
<dbReference type="InterPro" id="IPR047817">
    <property type="entry name" value="ABC2_TM_bact-type"/>
</dbReference>
<sequence>MSSFRLFLLGGLTSYRALFSWLSPWILIPTFIVGPIAQILFFAYAGRAAGVGDDAFYVIGNAVQNAAIPCIFAMGITVGDERRQGTLGLLLVSPARRIPLFLGRALPVVVNGLAVALVALGAGSVLLDVPIHASSLLSLTGVVAVSAFACTGLGLANAALSLRVREVAVLSNLVVGVLLVFAGVNVPLSDLPGWMAAVAQWLPLTHGIAAAREVAAGAGLASVRDDVLAEAALGTLYVLVGLILLAWFERESRRRATLDVA</sequence>
<evidence type="ECO:0000256" key="5">
    <source>
        <dbReference type="ARBA" id="ARBA00023251"/>
    </source>
</evidence>
<keyword evidence="5" id="KW-0046">Antibiotic resistance</keyword>
<feature type="transmembrane region" description="Helical" evidence="6">
    <location>
        <begin position="56"/>
        <end position="79"/>
    </location>
</feature>
<dbReference type="InterPro" id="IPR051784">
    <property type="entry name" value="Nod_factor_ABC_transporter"/>
</dbReference>
<feature type="transmembrane region" description="Helical" evidence="6">
    <location>
        <begin position="167"/>
        <end position="188"/>
    </location>
</feature>
<keyword evidence="6" id="KW-0813">Transport</keyword>
<dbReference type="Proteomes" id="UP000660611">
    <property type="component" value="Unassembled WGS sequence"/>
</dbReference>
<dbReference type="Pfam" id="PF01061">
    <property type="entry name" value="ABC2_membrane"/>
    <property type="match status" value="1"/>
</dbReference>